<dbReference type="Pfam" id="PF00288">
    <property type="entry name" value="GHMP_kinases_N"/>
    <property type="match status" value="1"/>
</dbReference>
<evidence type="ECO:0000313" key="2">
    <source>
        <dbReference type="EMBL" id="CCO66493.1"/>
    </source>
</evidence>
<dbReference type="STRING" id="41875.K8F2G1"/>
<dbReference type="GO" id="GO:0005524">
    <property type="term" value="F:ATP binding"/>
    <property type="evidence" value="ECO:0007669"/>
    <property type="project" value="InterPro"/>
</dbReference>
<dbReference type="InterPro" id="IPR014721">
    <property type="entry name" value="Ribsml_uS5_D2-typ_fold_subgr"/>
</dbReference>
<dbReference type="GeneID" id="19013861"/>
<dbReference type="AlphaFoldDB" id="K8F2G1"/>
<dbReference type="KEGG" id="bpg:Bathy09g03540"/>
<dbReference type="InterPro" id="IPR020568">
    <property type="entry name" value="Ribosomal_Su5_D2-typ_SF"/>
</dbReference>
<feature type="domain" description="GHMP kinase N-terminal" evidence="1">
    <location>
        <begin position="100"/>
        <end position="187"/>
    </location>
</feature>
<keyword evidence="3" id="KW-1185">Reference proteome</keyword>
<dbReference type="Proteomes" id="UP000198341">
    <property type="component" value="Chromosome 9"/>
</dbReference>
<organism evidence="2 3">
    <name type="scientific">Bathycoccus prasinos</name>
    <dbReference type="NCBI Taxonomy" id="41875"/>
    <lineage>
        <taxon>Eukaryota</taxon>
        <taxon>Viridiplantae</taxon>
        <taxon>Chlorophyta</taxon>
        <taxon>Mamiellophyceae</taxon>
        <taxon>Mamiellales</taxon>
        <taxon>Bathycoccaceae</taxon>
        <taxon>Bathycoccus</taxon>
    </lineage>
</organism>
<name>K8F2G1_9CHLO</name>
<gene>
    <name evidence="2" type="ORF">Bathy09g03540</name>
</gene>
<evidence type="ECO:0000313" key="3">
    <source>
        <dbReference type="Proteomes" id="UP000198341"/>
    </source>
</evidence>
<dbReference type="SUPFAM" id="SSF54211">
    <property type="entry name" value="Ribosomal protein S5 domain 2-like"/>
    <property type="match status" value="1"/>
</dbReference>
<evidence type="ECO:0000259" key="1">
    <source>
        <dbReference type="Pfam" id="PF00288"/>
    </source>
</evidence>
<dbReference type="Gene3D" id="3.30.230.10">
    <property type="match status" value="1"/>
</dbReference>
<dbReference type="eggNOG" id="ENOG502QPZV">
    <property type="taxonomic scope" value="Eukaryota"/>
</dbReference>
<protein>
    <recommendedName>
        <fullName evidence="1">GHMP kinase N-terminal domain-containing protein</fullName>
    </recommendedName>
</protein>
<dbReference type="EMBL" id="FO082270">
    <property type="protein sequence ID" value="CCO66493.1"/>
    <property type="molecule type" value="Genomic_DNA"/>
</dbReference>
<dbReference type="RefSeq" id="XP_007510933.1">
    <property type="nucleotide sequence ID" value="XM_007510871.1"/>
</dbReference>
<sequence length="385" mass="42000">MQAHQHPQAHTHVFSFFSSNLISQTRQAGGFRRTHPSLPVGSCLVVGTSEGISATAFKLRNKIAIRTKTDTGETNEVVWDVANGSEDLSRIANEGKFWSYIAGTIQEVYKKYGNVGGICVEVTKCSLPVKKGLSSSAAICVLVARAFSKCYAMEKEMSVLEQMELAYLGEIATPSRCGRMDQACAFGSGVCVTMTFDGDEMKCEETPVGNERTVGGESTSDNECFHIVVCDLDGQKDTVKILKDLQSAFENVPPKVENASHADAQKFLGKLSYEYVQTAKRALSSNNAKLLGQTFTEYQRAFDLHLVPLCESELTAPKLHAILADPKVKIYSYGGKGVGSQGDGSAQFVARDAFQADLLEKHLRNVWKLEHVMRVVIKSTSSSSL</sequence>
<dbReference type="OrthoDB" id="188923at2759"/>
<dbReference type="InterPro" id="IPR006204">
    <property type="entry name" value="GHMP_kinase_N_dom"/>
</dbReference>
<accession>K8F2G1</accession>
<reference evidence="2 3" key="1">
    <citation type="submission" date="2011-10" db="EMBL/GenBank/DDBJ databases">
        <authorList>
            <person name="Genoscope - CEA"/>
        </authorList>
    </citation>
    <scope>NUCLEOTIDE SEQUENCE [LARGE SCALE GENOMIC DNA]</scope>
    <source>
        <strain evidence="2 3">RCC 1105</strain>
    </source>
</reference>
<proteinExistence type="predicted"/>